<evidence type="ECO:0000256" key="5">
    <source>
        <dbReference type="ARBA" id="ARBA00022835"/>
    </source>
</evidence>
<dbReference type="InterPro" id="IPR036345">
    <property type="entry name" value="ExoRNase_PH_dom2_sf"/>
</dbReference>
<dbReference type="GO" id="GO:0000467">
    <property type="term" value="P:exonucleolytic trimming to generate mature 3'-end of 5.8S rRNA from tricistronic rRNA transcript (SSU-rRNA, 5.8S rRNA, LSU-rRNA)"/>
    <property type="evidence" value="ECO:0007669"/>
    <property type="project" value="TreeGrafter"/>
</dbReference>
<dbReference type="InterPro" id="IPR020568">
    <property type="entry name" value="Ribosomal_Su5_D2-typ_SF"/>
</dbReference>
<dbReference type="EMBL" id="JAVFKY010000001">
    <property type="protein sequence ID" value="KAK5583819.1"/>
    <property type="molecule type" value="Genomic_DNA"/>
</dbReference>
<dbReference type="PANTHER" id="PTHR11097:SF8">
    <property type="entry name" value="EXOSOME COMPLEX COMPONENT RRP42"/>
    <property type="match status" value="1"/>
</dbReference>
<dbReference type="GO" id="GO:0005730">
    <property type="term" value="C:nucleolus"/>
    <property type="evidence" value="ECO:0007669"/>
    <property type="project" value="UniProtKB-SubCell"/>
</dbReference>
<keyword evidence="4" id="KW-0963">Cytoplasm</keyword>
<dbReference type="Proteomes" id="UP001344447">
    <property type="component" value="Unassembled WGS sequence"/>
</dbReference>
<feature type="domain" description="Exoribonuclease phosphorolytic" evidence="7">
    <location>
        <begin position="30"/>
        <end position="209"/>
    </location>
</feature>
<keyword evidence="10" id="KW-1185">Reference proteome</keyword>
<dbReference type="GO" id="GO:0016075">
    <property type="term" value="P:rRNA catabolic process"/>
    <property type="evidence" value="ECO:0007669"/>
    <property type="project" value="TreeGrafter"/>
</dbReference>
<protein>
    <recommendedName>
        <fullName evidence="6">Ribosomal RNA-processing protein 42</fullName>
    </recommendedName>
</protein>
<dbReference type="GO" id="GO:0034475">
    <property type="term" value="P:U4 snRNA 3'-end processing"/>
    <property type="evidence" value="ECO:0007669"/>
    <property type="project" value="TreeGrafter"/>
</dbReference>
<sequence>MQKISPSESLFIQQGVENNIRSDGRNRVDYRNFAIETGEIIHASGSARVKLSQTEVLVGVKAEITHIQSEITSNLQQSDTSKRLVFSVNCCPSASPEFEGKGSEFLNIELAKQLERLYSHPNVIKNLKLTNPIISNKNNNIKNENDKEMKTNEESDIITNSGDDNCFSIVPNKYYWTLYVDAIVLDSDGNLFDALSIACRSALQNTRIPRVKAIQGEYEEITFEVSDDPEDTLSLSIDNVPICVTLTKIGTQFVIDSTLQEELCMNARLTVGVNSLSNICSIQKGGIEGLDPTTINQMINTAKVVGVKILNIMDKTLKEIST</sequence>
<dbReference type="GO" id="GO:0071035">
    <property type="term" value="P:nuclear polyadenylation-dependent rRNA catabolic process"/>
    <property type="evidence" value="ECO:0007669"/>
    <property type="project" value="TreeGrafter"/>
</dbReference>
<dbReference type="InterPro" id="IPR050590">
    <property type="entry name" value="Exosome_comp_Rrp42_subfam"/>
</dbReference>
<dbReference type="InterPro" id="IPR001247">
    <property type="entry name" value="ExoRNase_PH_dom1"/>
</dbReference>
<dbReference type="SUPFAM" id="SSF54211">
    <property type="entry name" value="Ribosomal protein S5 domain 2-like"/>
    <property type="match status" value="1"/>
</dbReference>
<evidence type="ECO:0000256" key="6">
    <source>
        <dbReference type="ARBA" id="ARBA00042523"/>
    </source>
</evidence>
<evidence type="ECO:0000313" key="9">
    <source>
        <dbReference type="EMBL" id="KAK5583819.1"/>
    </source>
</evidence>
<evidence type="ECO:0000256" key="1">
    <source>
        <dbReference type="ARBA" id="ARBA00004496"/>
    </source>
</evidence>
<dbReference type="Pfam" id="PF03725">
    <property type="entry name" value="RNase_PH_C"/>
    <property type="match status" value="1"/>
</dbReference>
<dbReference type="PANTHER" id="PTHR11097">
    <property type="entry name" value="EXOSOME COMPLEX EXONUCLEASE RIBOSOMAL RNA PROCESSING PROTEIN"/>
    <property type="match status" value="1"/>
</dbReference>
<dbReference type="AlphaFoldDB" id="A0AAN7YSY2"/>
<dbReference type="InterPro" id="IPR015847">
    <property type="entry name" value="ExoRNase_PH_dom2"/>
</dbReference>
<dbReference type="Gene3D" id="3.30.230.70">
    <property type="entry name" value="GHMP Kinase, N-terminal domain"/>
    <property type="match status" value="1"/>
</dbReference>
<evidence type="ECO:0000259" key="7">
    <source>
        <dbReference type="Pfam" id="PF01138"/>
    </source>
</evidence>
<dbReference type="CDD" id="cd11367">
    <property type="entry name" value="RNase_PH_RRP42"/>
    <property type="match status" value="1"/>
</dbReference>
<dbReference type="GO" id="GO:0071028">
    <property type="term" value="P:nuclear mRNA surveillance"/>
    <property type="evidence" value="ECO:0007669"/>
    <property type="project" value="TreeGrafter"/>
</dbReference>
<comment type="subcellular location">
    <subcellularLocation>
        <location evidence="1">Cytoplasm</location>
    </subcellularLocation>
    <subcellularLocation>
        <location evidence="2">Nucleus</location>
        <location evidence="2">Nucleolus</location>
    </subcellularLocation>
</comment>
<evidence type="ECO:0000259" key="8">
    <source>
        <dbReference type="Pfam" id="PF03725"/>
    </source>
</evidence>
<dbReference type="GO" id="GO:0035925">
    <property type="term" value="F:mRNA 3'-UTR AU-rich region binding"/>
    <property type="evidence" value="ECO:0007669"/>
    <property type="project" value="TreeGrafter"/>
</dbReference>
<dbReference type="GO" id="GO:0000176">
    <property type="term" value="C:nuclear exosome (RNase complex)"/>
    <property type="evidence" value="ECO:0007669"/>
    <property type="project" value="TreeGrafter"/>
</dbReference>
<dbReference type="GO" id="GO:0000177">
    <property type="term" value="C:cytoplasmic exosome (RNase complex)"/>
    <property type="evidence" value="ECO:0007669"/>
    <property type="project" value="TreeGrafter"/>
</dbReference>
<evidence type="ECO:0000256" key="4">
    <source>
        <dbReference type="ARBA" id="ARBA00022490"/>
    </source>
</evidence>
<dbReference type="GO" id="GO:0071038">
    <property type="term" value="P:TRAMP-dependent tRNA surveillance pathway"/>
    <property type="evidence" value="ECO:0007669"/>
    <property type="project" value="TreeGrafter"/>
</dbReference>
<dbReference type="GO" id="GO:0034473">
    <property type="term" value="P:U1 snRNA 3'-end processing"/>
    <property type="evidence" value="ECO:0007669"/>
    <property type="project" value="TreeGrafter"/>
</dbReference>
<proteinExistence type="inferred from homology"/>
<dbReference type="Pfam" id="PF01138">
    <property type="entry name" value="RNase_PH"/>
    <property type="match status" value="1"/>
</dbReference>
<evidence type="ECO:0000256" key="2">
    <source>
        <dbReference type="ARBA" id="ARBA00004604"/>
    </source>
</evidence>
<evidence type="ECO:0000313" key="10">
    <source>
        <dbReference type="Proteomes" id="UP001344447"/>
    </source>
</evidence>
<dbReference type="InterPro" id="IPR027408">
    <property type="entry name" value="PNPase/RNase_PH_dom_sf"/>
</dbReference>
<feature type="domain" description="Exoribonuclease phosphorolytic" evidence="8">
    <location>
        <begin position="239"/>
        <end position="303"/>
    </location>
</feature>
<comment type="caution">
    <text evidence="9">The sequence shown here is derived from an EMBL/GenBank/DDBJ whole genome shotgun (WGS) entry which is preliminary data.</text>
</comment>
<dbReference type="GO" id="GO:0034476">
    <property type="term" value="P:U5 snRNA 3'-end processing"/>
    <property type="evidence" value="ECO:0007669"/>
    <property type="project" value="TreeGrafter"/>
</dbReference>
<dbReference type="SUPFAM" id="SSF55666">
    <property type="entry name" value="Ribonuclease PH domain 2-like"/>
    <property type="match status" value="1"/>
</dbReference>
<organism evidence="9 10">
    <name type="scientific">Dictyostelium firmibasis</name>
    <dbReference type="NCBI Taxonomy" id="79012"/>
    <lineage>
        <taxon>Eukaryota</taxon>
        <taxon>Amoebozoa</taxon>
        <taxon>Evosea</taxon>
        <taxon>Eumycetozoa</taxon>
        <taxon>Dictyostelia</taxon>
        <taxon>Dictyosteliales</taxon>
        <taxon>Dictyosteliaceae</taxon>
        <taxon>Dictyostelium</taxon>
    </lineage>
</organism>
<comment type="similarity">
    <text evidence="3">Belongs to the RNase PH family.</text>
</comment>
<gene>
    <name evidence="9" type="ORF">RB653_005421</name>
</gene>
<name>A0AAN7YSY2_9MYCE</name>
<evidence type="ECO:0000256" key="3">
    <source>
        <dbReference type="ARBA" id="ARBA00006678"/>
    </source>
</evidence>
<keyword evidence="5" id="KW-0271">Exosome</keyword>
<reference evidence="9 10" key="1">
    <citation type="submission" date="2023-11" db="EMBL/GenBank/DDBJ databases">
        <title>Dfirmibasis_genome.</title>
        <authorList>
            <person name="Edelbroek B."/>
            <person name="Kjellin J."/>
            <person name="Jerlstrom-Hultqvist J."/>
            <person name="Soderbom F."/>
        </authorList>
    </citation>
    <scope>NUCLEOTIDE SEQUENCE [LARGE SCALE GENOMIC DNA]</scope>
    <source>
        <strain evidence="9 10">TNS-C-14</strain>
    </source>
</reference>
<accession>A0AAN7YSY2</accession>